<feature type="region of interest" description="Disordered" evidence="1">
    <location>
        <begin position="111"/>
        <end position="145"/>
    </location>
</feature>
<keyword evidence="4" id="KW-1185">Reference proteome</keyword>
<organism evidence="3 4">
    <name type="scientific">Halobium salinum</name>
    <dbReference type="NCBI Taxonomy" id="1364940"/>
    <lineage>
        <taxon>Archaea</taxon>
        <taxon>Methanobacteriati</taxon>
        <taxon>Methanobacteriota</taxon>
        <taxon>Stenosarchaea group</taxon>
        <taxon>Halobacteria</taxon>
        <taxon>Halobacteriales</taxon>
        <taxon>Haloferacaceae</taxon>
        <taxon>Halobium</taxon>
    </lineage>
</organism>
<sequence>MTRSPIEEGRDEWGELYRMLAESRRRHVLDHLYRRGESVGVGELATQVGKREHASSAASVADDRVRTIHVSLQHVHLPALDNAGLVDWRREAGVVTLGERAHELPLFSPVGGGLVDVSRPAGPKKVDAPSPEITSGADDDCPRPS</sequence>
<evidence type="ECO:0000256" key="1">
    <source>
        <dbReference type="SAM" id="MobiDB-lite"/>
    </source>
</evidence>
<reference evidence="3 4" key="1">
    <citation type="journal article" date="2019" name="Int. J. Syst. Evol. Microbiol.">
        <title>The Global Catalogue of Microorganisms (GCM) 10K type strain sequencing project: providing services to taxonomists for standard genome sequencing and annotation.</title>
        <authorList>
            <consortium name="The Broad Institute Genomics Platform"/>
            <consortium name="The Broad Institute Genome Sequencing Center for Infectious Disease"/>
            <person name="Wu L."/>
            <person name="Ma J."/>
        </authorList>
    </citation>
    <scope>NUCLEOTIDE SEQUENCE [LARGE SCALE GENOMIC DNA]</scope>
    <source>
        <strain evidence="3 4">CGMCC 1.12553</strain>
    </source>
</reference>
<comment type="caution">
    <text evidence="3">The sequence shown here is derived from an EMBL/GenBank/DDBJ whole genome shotgun (WGS) entry which is preliminary data.</text>
</comment>
<dbReference type="Proteomes" id="UP001595921">
    <property type="component" value="Unassembled WGS sequence"/>
</dbReference>
<evidence type="ECO:0000313" key="4">
    <source>
        <dbReference type="Proteomes" id="UP001595921"/>
    </source>
</evidence>
<dbReference type="Gene3D" id="1.10.10.10">
    <property type="entry name" value="Winged helix-like DNA-binding domain superfamily/Winged helix DNA-binding domain"/>
    <property type="match status" value="1"/>
</dbReference>
<dbReference type="EMBL" id="JBHSDS010000008">
    <property type="protein sequence ID" value="MFC4359232.1"/>
    <property type="molecule type" value="Genomic_DNA"/>
</dbReference>
<evidence type="ECO:0000259" key="2">
    <source>
        <dbReference type="Pfam" id="PF24035"/>
    </source>
</evidence>
<dbReference type="AlphaFoldDB" id="A0ABD5PEZ5"/>
<dbReference type="Pfam" id="PF24035">
    <property type="entry name" value="DUF7344"/>
    <property type="match status" value="1"/>
</dbReference>
<evidence type="ECO:0000313" key="3">
    <source>
        <dbReference type="EMBL" id="MFC4359232.1"/>
    </source>
</evidence>
<gene>
    <name evidence="3" type="ORF">ACFO0N_14900</name>
</gene>
<protein>
    <recommendedName>
        <fullName evidence="2">DUF7344 domain-containing protein</fullName>
    </recommendedName>
</protein>
<feature type="domain" description="DUF7344" evidence="2">
    <location>
        <begin position="18"/>
        <end position="96"/>
    </location>
</feature>
<name>A0ABD5PEZ5_9EURY</name>
<dbReference type="InterPro" id="IPR055768">
    <property type="entry name" value="DUF7344"/>
</dbReference>
<dbReference type="InterPro" id="IPR036388">
    <property type="entry name" value="WH-like_DNA-bd_sf"/>
</dbReference>
<dbReference type="RefSeq" id="WP_267622888.1">
    <property type="nucleotide sequence ID" value="NZ_JAODIW010000006.1"/>
</dbReference>
<accession>A0ABD5PEZ5</accession>
<proteinExistence type="predicted"/>